<dbReference type="SUPFAM" id="SSF53850">
    <property type="entry name" value="Periplasmic binding protein-like II"/>
    <property type="match status" value="1"/>
</dbReference>
<dbReference type="EMBL" id="LUUK01000176">
    <property type="protein sequence ID" value="OAI17735.1"/>
    <property type="molecule type" value="Genomic_DNA"/>
</dbReference>
<dbReference type="Pfam" id="PF09084">
    <property type="entry name" value="NMT1"/>
    <property type="match status" value="1"/>
</dbReference>
<accession>A0A177NIN7</accession>
<dbReference type="STRING" id="702114.A1355_07135"/>
<evidence type="ECO:0000313" key="4">
    <source>
        <dbReference type="Proteomes" id="UP000077628"/>
    </source>
</evidence>
<name>A0A177NIN7_9GAMM</name>
<evidence type="ECO:0000256" key="1">
    <source>
        <dbReference type="SAM" id="SignalP"/>
    </source>
</evidence>
<feature type="signal peptide" evidence="1">
    <location>
        <begin position="1"/>
        <end position="21"/>
    </location>
</feature>
<dbReference type="PANTHER" id="PTHR30024">
    <property type="entry name" value="ALIPHATIC SULFONATES-BINDING PROTEIN-RELATED"/>
    <property type="match status" value="1"/>
</dbReference>
<reference evidence="4" key="1">
    <citation type="submission" date="2016-03" db="EMBL/GenBank/DDBJ databases">
        <authorList>
            <person name="Heylen K."/>
            <person name="De Vos P."/>
            <person name="Vekeman B."/>
        </authorList>
    </citation>
    <scope>NUCLEOTIDE SEQUENCE [LARGE SCALE GENOMIC DNA]</scope>
    <source>
        <strain evidence="4">R-45383</strain>
    </source>
</reference>
<proteinExistence type="predicted"/>
<dbReference type="OrthoDB" id="5621714at2"/>
<evidence type="ECO:0000313" key="3">
    <source>
        <dbReference type="EMBL" id="OAI17735.1"/>
    </source>
</evidence>
<keyword evidence="1" id="KW-0732">Signal</keyword>
<sequence>MNVKNCLLSVVFLCIGNAAYADKTPIRLGTMAAGTLNWELAAMRDQGLLEKAGFSLEAVAIANQQAGKVALQAGAVDVIVSDWIWTSAMRAEGHAYSFYPYADTSGVLLVPADSPIKTLADLPGKKLGVAGGELDKNWLLLQALGKQQQLDLNASVEKVYAAPPLLGQQLQSKRLDALLTYWQFAAHLESLGYRALLSGEDIIAKLGITETVPSLGYVFKQDWADSHKTDFLQFLTLSRQARDTLCSSDVAWQKILPLTDAATPTEQDRLRQRYCQGRVEAWGAPQQDAARAIFTLLHGLSGNKLTGGADRLQAGTFWSTD</sequence>
<dbReference type="Gene3D" id="3.40.190.10">
    <property type="entry name" value="Periplasmic binding protein-like II"/>
    <property type="match status" value="2"/>
</dbReference>
<dbReference type="PANTHER" id="PTHR30024:SF48">
    <property type="entry name" value="ABC TRANSPORTER SUBSTRATE-BINDING PROTEIN"/>
    <property type="match status" value="1"/>
</dbReference>
<feature type="domain" description="SsuA/THI5-like" evidence="2">
    <location>
        <begin position="44"/>
        <end position="243"/>
    </location>
</feature>
<gene>
    <name evidence="3" type="ORF">A1355_07135</name>
</gene>
<evidence type="ECO:0000259" key="2">
    <source>
        <dbReference type="Pfam" id="PF09084"/>
    </source>
</evidence>
<dbReference type="AlphaFoldDB" id="A0A177NIN7"/>
<dbReference type="RefSeq" id="WP_064029206.1">
    <property type="nucleotide sequence ID" value="NZ_LUUK01000176.1"/>
</dbReference>
<organism evidence="3 4">
    <name type="scientific">Methylomonas koyamae</name>
    <dbReference type="NCBI Taxonomy" id="702114"/>
    <lineage>
        <taxon>Bacteria</taxon>
        <taxon>Pseudomonadati</taxon>
        <taxon>Pseudomonadota</taxon>
        <taxon>Gammaproteobacteria</taxon>
        <taxon>Methylococcales</taxon>
        <taxon>Methylococcaceae</taxon>
        <taxon>Methylomonas</taxon>
    </lineage>
</organism>
<feature type="chain" id="PRO_5008069179" evidence="1">
    <location>
        <begin position="22"/>
        <end position="321"/>
    </location>
</feature>
<keyword evidence="4" id="KW-1185">Reference proteome</keyword>
<protein>
    <submittedName>
        <fullName evidence="3">ABC transporter substrate-binding protein</fullName>
    </submittedName>
</protein>
<comment type="caution">
    <text evidence="3">The sequence shown here is derived from an EMBL/GenBank/DDBJ whole genome shotgun (WGS) entry which is preliminary data.</text>
</comment>
<dbReference type="InterPro" id="IPR015168">
    <property type="entry name" value="SsuA/THI5"/>
</dbReference>
<dbReference type="Proteomes" id="UP000077628">
    <property type="component" value="Unassembled WGS sequence"/>
</dbReference>